<evidence type="ECO:0000256" key="8">
    <source>
        <dbReference type="ARBA" id="ARBA00023014"/>
    </source>
</evidence>
<dbReference type="Gene3D" id="3.20.20.70">
    <property type="entry name" value="Aldolase class I"/>
    <property type="match status" value="1"/>
</dbReference>
<dbReference type="SFLD" id="SFLDG01066">
    <property type="entry name" value="organic_radical-activating_enz"/>
    <property type="match status" value="1"/>
</dbReference>
<feature type="domain" description="Radical SAM core" evidence="11">
    <location>
        <begin position="15"/>
        <end position="294"/>
    </location>
</feature>
<dbReference type="PIRSF" id="PIRSF000371">
    <property type="entry name" value="PFL_act_enz"/>
    <property type="match status" value="1"/>
</dbReference>
<evidence type="ECO:0000256" key="2">
    <source>
        <dbReference type="ARBA" id="ARBA00009777"/>
    </source>
</evidence>
<keyword evidence="5" id="KW-0479">Metal-binding</keyword>
<dbReference type="RefSeq" id="WP_009588237.1">
    <property type="nucleotide sequence ID" value="NZ_BAABXQ010000008.1"/>
</dbReference>
<dbReference type="InterPro" id="IPR034457">
    <property type="entry name" value="Organic_radical-activating"/>
</dbReference>
<dbReference type="InterPro" id="IPR050014">
    <property type="entry name" value="T4HPD_activ_SAM"/>
</dbReference>
<evidence type="ECO:0000256" key="3">
    <source>
        <dbReference type="ARBA" id="ARBA00022485"/>
    </source>
</evidence>
<evidence type="ECO:0000256" key="5">
    <source>
        <dbReference type="ARBA" id="ARBA00022723"/>
    </source>
</evidence>
<dbReference type="AlphaFoldDB" id="A0A099I498"/>
<dbReference type="EMBL" id="WWTN01000018">
    <property type="protein sequence ID" value="MZH56394.1"/>
    <property type="molecule type" value="Genomic_DNA"/>
</dbReference>
<name>A0A099I498_CLOIN</name>
<comment type="caution">
    <text evidence="12">The sequence shown here is derived from an EMBL/GenBank/DDBJ whole genome shotgun (WGS) entry which is preliminary data.</text>
</comment>
<evidence type="ECO:0000313" key="14">
    <source>
        <dbReference type="Proteomes" id="UP000030008"/>
    </source>
</evidence>
<dbReference type="SUPFAM" id="SSF102114">
    <property type="entry name" value="Radical SAM enzymes"/>
    <property type="match status" value="1"/>
</dbReference>
<dbReference type="PROSITE" id="PS51379">
    <property type="entry name" value="4FE4S_FER_2"/>
    <property type="match status" value="2"/>
</dbReference>
<reference evidence="12 14" key="1">
    <citation type="submission" date="2014-08" db="EMBL/GenBank/DDBJ databases">
        <title>Clostridium innocuum, an unnegligible vancomycin-resistant pathogen causing extra-intestinal infections.</title>
        <authorList>
            <person name="Feng Y."/>
            <person name="Chiu C.-H."/>
        </authorList>
    </citation>
    <scope>NUCLEOTIDE SEQUENCE [LARGE SCALE GENOMIC DNA]</scope>
    <source>
        <strain evidence="12 14">AN88</strain>
    </source>
</reference>
<comment type="similarity">
    <text evidence="2">Belongs to the organic radical-activating enzymes family.</text>
</comment>
<reference evidence="13" key="2">
    <citation type="journal article" date="2019" name="Nat. Med.">
        <title>A library of human gut bacterial isolates paired with longitudinal multiomics data enables mechanistic microbiome research.</title>
        <authorList>
            <person name="Poyet M."/>
            <person name="Groussin M."/>
            <person name="Gibbons S.M."/>
            <person name="Avila-Pacheco J."/>
            <person name="Jiang X."/>
            <person name="Kearney S.M."/>
            <person name="Perrotta A.R."/>
            <person name="Berdy B."/>
            <person name="Zhao S."/>
            <person name="Lieberman T.D."/>
            <person name="Swanson P.K."/>
            <person name="Smith M."/>
            <person name="Roesemann S."/>
            <person name="Alexander J.E."/>
            <person name="Rich S.A."/>
            <person name="Livny J."/>
            <person name="Vlamakis H."/>
            <person name="Clish C."/>
            <person name="Bullock K."/>
            <person name="Deik A."/>
            <person name="Scott J."/>
            <person name="Pierce K.A."/>
            <person name="Xavier R.J."/>
            <person name="Alm E.J."/>
        </authorList>
    </citation>
    <scope>NUCLEOTIDE SEQUENCE</scope>
    <source>
        <strain evidence="13">BIOML-A12</strain>
    </source>
</reference>
<dbReference type="EMBL" id="JQIF01000064">
    <property type="protein sequence ID" value="KGJ52505.1"/>
    <property type="molecule type" value="Genomic_DNA"/>
</dbReference>
<keyword evidence="7" id="KW-0408">Iron</keyword>
<comment type="catalytic activity">
    <reaction evidence="9">
        <text>glycyl-[protein] + reduced [flavodoxin] + S-adenosyl-L-methionine = glycin-2-yl radical-[protein] + semiquinone [flavodoxin] + 5'-deoxyadenosine + L-methionine + H(+)</text>
        <dbReference type="Rhea" id="RHEA:61976"/>
        <dbReference type="Rhea" id="RHEA-COMP:10622"/>
        <dbReference type="Rhea" id="RHEA-COMP:14480"/>
        <dbReference type="Rhea" id="RHEA-COMP:15993"/>
        <dbReference type="Rhea" id="RHEA-COMP:15994"/>
        <dbReference type="ChEBI" id="CHEBI:15378"/>
        <dbReference type="ChEBI" id="CHEBI:17319"/>
        <dbReference type="ChEBI" id="CHEBI:29947"/>
        <dbReference type="ChEBI" id="CHEBI:32722"/>
        <dbReference type="ChEBI" id="CHEBI:57618"/>
        <dbReference type="ChEBI" id="CHEBI:57844"/>
        <dbReference type="ChEBI" id="CHEBI:59789"/>
        <dbReference type="ChEBI" id="CHEBI:140311"/>
    </reaction>
</comment>
<dbReference type="SUPFAM" id="SSF54862">
    <property type="entry name" value="4Fe-4S ferredoxins"/>
    <property type="match status" value="1"/>
</dbReference>
<dbReference type="PROSITE" id="PS51918">
    <property type="entry name" value="RADICAL_SAM"/>
    <property type="match status" value="1"/>
</dbReference>
<dbReference type="Pfam" id="PF00037">
    <property type="entry name" value="Fer4"/>
    <property type="match status" value="1"/>
</dbReference>
<feature type="domain" description="4Fe-4S ferredoxin-type" evidence="10">
    <location>
        <begin position="76"/>
        <end position="105"/>
    </location>
</feature>
<dbReference type="NCBIfam" id="TIGR02494">
    <property type="entry name" value="PFLE_PFLC"/>
    <property type="match status" value="1"/>
</dbReference>
<proteinExistence type="inferred from homology"/>
<accession>A0A099I498</accession>
<evidence type="ECO:0000256" key="1">
    <source>
        <dbReference type="ARBA" id="ARBA00001966"/>
    </source>
</evidence>
<keyword evidence="6" id="KW-0560">Oxidoreductase</keyword>
<evidence type="ECO:0000313" key="12">
    <source>
        <dbReference type="EMBL" id="KGJ52505.1"/>
    </source>
</evidence>
<dbReference type="InterPro" id="IPR007197">
    <property type="entry name" value="rSAM"/>
</dbReference>
<dbReference type="InterPro" id="IPR012839">
    <property type="entry name" value="Organic_radical_activase"/>
</dbReference>
<keyword evidence="8" id="KW-0411">Iron-sulfur</keyword>
<dbReference type="SFLD" id="SFLDS00029">
    <property type="entry name" value="Radical_SAM"/>
    <property type="match status" value="1"/>
</dbReference>
<evidence type="ECO:0000259" key="10">
    <source>
        <dbReference type="PROSITE" id="PS51379"/>
    </source>
</evidence>
<evidence type="ECO:0000256" key="9">
    <source>
        <dbReference type="ARBA" id="ARBA00047365"/>
    </source>
</evidence>
<keyword evidence="4" id="KW-0949">S-adenosyl-L-methionine</keyword>
<dbReference type="InterPro" id="IPR001989">
    <property type="entry name" value="Radical_activat_CS"/>
</dbReference>
<dbReference type="PROSITE" id="PS01087">
    <property type="entry name" value="RADICAL_ACTIVATING"/>
    <property type="match status" value="1"/>
</dbReference>
<dbReference type="Proteomes" id="UP000030008">
    <property type="component" value="Unassembled WGS sequence"/>
</dbReference>
<evidence type="ECO:0000256" key="7">
    <source>
        <dbReference type="ARBA" id="ARBA00023004"/>
    </source>
</evidence>
<dbReference type="GO" id="GO:0046872">
    <property type="term" value="F:metal ion binding"/>
    <property type="evidence" value="ECO:0007669"/>
    <property type="project" value="UniProtKB-KW"/>
</dbReference>
<dbReference type="PANTHER" id="PTHR30352:SF4">
    <property type="entry name" value="PYRUVATE FORMATE-LYASE 2-ACTIVATING ENZYME"/>
    <property type="match status" value="1"/>
</dbReference>
<feature type="domain" description="4Fe-4S ferredoxin-type" evidence="10">
    <location>
        <begin position="46"/>
        <end position="75"/>
    </location>
</feature>
<evidence type="ECO:0000259" key="11">
    <source>
        <dbReference type="PROSITE" id="PS51918"/>
    </source>
</evidence>
<evidence type="ECO:0000256" key="6">
    <source>
        <dbReference type="ARBA" id="ARBA00023002"/>
    </source>
</evidence>
<protein>
    <submittedName>
        <fullName evidence="12">Ferredoxin</fullName>
    </submittedName>
    <submittedName>
        <fullName evidence="13">Glycyl-radical enzyme activating protein</fullName>
    </submittedName>
</protein>
<dbReference type="InterPro" id="IPR040074">
    <property type="entry name" value="BssD/PflA/YjjW"/>
</dbReference>
<comment type="cofactor">
    <cofactor evidence="1">
        <name>[4Fe-4S] cluster</name>
        <dbReference type="ChEBI" id="CHEBI:49883"/>
    </cofactor>
</comment>
<keyword evidence="3" id="KW-0004">4Fe-4S</keyword>
<dbReference type="InterPro" id="IPR017896">
    <property type="entry name" value="4Fe4S_Fe-S-bd"/>
</dbReference>
<dbReference type="Proteomes" id="UP000604383">
    <property type="component" value="Unassembled WGS sequence"/>
</dbReference>
<evidence type="ECO:0000256" key="4">
    <source>
        <dbReference type="ARBA" id="ARBA00022691"/>
    </source>
</evidence>
<dbReference type="PANTHER" id="PTHR30352">
    <property type="entry name" value="PYRUVATE FORMATE-LYASE-ACTIVATING ENZYME"/>
    <property type="match status" value="1"/>
</dbReference>
<dbReference type="Gene3D" id="3.30.70.20">
    <property type="match status" value="1"/>
</dbReference>
<organism evidence="12 14">
    <name type="scientific">Clostridium innocuum</name>
    <dbReference type="NCBI Taxonomy" id="1522"/>
    <lineage>
        <taxon>Bacteria</taxon>
        <taxon>Bacillati</taxon>
        <taxon>Bacillota</taxon>
        <taxon>Clostridia</taxon>
        <taxon>Eubacteriales</taxon>
        <taxon>Clostridiaceae</taxon>
        <taxon>Clostridium</taxon>
    </lineage>
</organism>
<dbReference type="NCBIfam" id="NF043069">
    <property type="entry name" value="T4HPD_activ_SAM"/>
    <property type="match status" value="1"/>
</dbReference>
<dbReference type="InterPro" id="IPR013785">
    <property type="entry name" value="Aldolase_TIM"/>
</dbReference>
<dbReference type="InterPro" id="IPR058240">
    <property type="entry name" value="rSAM_sf"/>
</dbReference>
<dbReference type="SFLD" id="SFLDG01118">
    <property type="entry name" value="activating_enzymes__group_2"/>
    <property type="match status" value="1"/>
</dbReference>
<dbReference type="GO" id="GO:0043364">
    <property type="term" value="F:glycyl-radical enzyme activating activity"/>
    <property type="evidence" value="ECO:0007669"/>
    <property type="project" value="InterPro"/>
</dbReference>
<dbReference type="GO" id="GO:0051539">
    <property type="term" value="F:4 iron, 4 sulfur cluster binding"/>
    <property type="evidence" value="ECO:0007669"/>
    <property type="project" value="UniProtKB-KW"/>
</dbReference>
<dbReference type="Pfam" id="PF04055">
    <property type="entry name" value="Radical_SAM"/>
    <property type="match status" value="1"/>
</dbReference>
<gene>
    <name evidence="12" type="ORF">CIAN88_14290</name>
    <name evidence="13" type="ORF">GT664_11700</name>
</gene>
<evidence type="ECO:0000313" key="13">
    <source>
        <dbReference type="EMBL" id="MZH56394.1"/>
    </source>
</evidence>
<sequence length="304" mass="34404">MKEPTVINIQKYSVHDGDGIRTTIFFKGCLLNCWWCHNPESQRYAPELMFNREKCSGCGYCRKACSHGAITIEEDGTAHTDTDKCVLCADCLDYCLHNNREIVGKQYSIKELMTIVNKDAHFYEESGGGVTLSGGEVMTQDIDYLEELCRQLKDKGYNVAIDTCGYAPKESYARLLPYVDTFLYDIKTLNDEAHKKYMGKSNDVILENLEFLADHRADINIRIPVVVPVNSDADTMLDIITYLKKRIGIVKVNLLPYHNTGSSKYEKLGRVYPAADLGVPSQEHMEMLKSLFEEHGFQQVKIGG</sequence>